<dbReference type="EMBL" id="JBHRYF010000002">
    <property type="protein sequence ID" value="MFC3659799.1"/>
    <property type="molecule type" value="Genomic_DNA"/>
</dbReference>
<accession>A0ABV7US74</accession>
<evidence type="ECO:0000313" key="4">
    <source>
        <dbReference type="EMBL" id="MFC3659799.1"/>
    </source>
</evidence>
<evidence type="ECO:0000256" key="1">
    <source>
        <dbReference type="ARBA" id="ARBA00022737"/>
    </source>
</evidence>
<keyword evidence="5" id="KW-1185">Reference proteome</keyword>
<dbReference type="PANTHER" id="PTHR45586">
    <property type="entry name" value="TPR REPEAT-CONTAINING PROTEIN PA4667"/>
    <property type="match status" value="1"/>
</dbReference>
<dbReference type="InterPro" id="IPR027417">
    <property type="entry name" value="P-loop_NTPase"/>
</dbReference>
<dbReference type="Pfam" id="PF14559">
    <property type="entry name" value="TPR_19"/>
    <property type="match status" value="2"/>
</dbReference>
<sequence>MSPAASDPRLAGLPPAALPRMQAAMQAIRQGDADSVLRLAGEVLAMAPEHPEALRLIGIAHNASGRHAQARDALQRSHDRRPGDALVLIDLGNAQQRCGDPQTARASWHKAGELAPGHPMPWYNLGRALQLEGRTGEAIAMLSRAVELAPDFMPARILLGDALVHAGRFEEADAHYREALWRNPACGDAWRGLANMKVRPLSDEDREQLALNHSRADIGEPDRVAMGYALGKASEDHGRHEEAFAALQSANARLQREAPWDAAGFSARVDAIIAATAQLPAPIDPALGGEVVFIVGMPRSGSTLFEQILAAHPQVEGASELPDLGNVLDEESARRGRPFPEWIAEADAGDWQRLGRDYLQRTARWRERRPRFTDKMPENWLLAGVLRAMLPAATVLETRRDPLETAWSCYKQHFYRLPHFSCDFDDIAAFMRDSQRAMAARRERDPAHVPLQSYEALLRDPETAIRELLDTCGLAFDPACLAFHAAPRSVRTASATQVRQPLQADTGRAGGYGALLDPLRAALARVGLS</sequence>
<comment type="caution">
    <text evidence="4">The sequence shown here is derived from an EMBL/GenBank/DDBJ whole genome shotgun (WGS) entry which is preliminary data.</text>
</comment>
<evidence type="ECO:0000256" key="2">
    <source>
        <dbReference type="ARBA" id="ARBA00022803"/>
    </source>
</evidence>
<proteinExistence type="predicted"/>
<reference evidence="5" key="1">
    <citation type="journal article" date="2019" name="Int. J. Syst. Evol. Microbiol.">
        <title>The Global Catalogue of Microorganisms (GCM) 10K type strain sequencing project: providing services to taxonomists for standard genome sequencing and annotation.</title>
        <authorList>
            <consortium name="The Broad Institute Genomics Platform"/>
            <consortium name="The Broad Institute Genome Sequencing Center for Infectious Disease"/>
            <person name="Wu L."/>
            <person name="Ma J."/>
        </authorList>
    </citation>
    <scope>NUCLEOTIDE SEQUENCE [LARGE SCALE GENOMIC DNA]</scope>
    <source>
        <strain evidence="5">KCTC 42211</strain>
    </source>
</reference>
<gene>
    <name evidence="4" type="ORF">ACFOM9_06865</name>
</gene>
<dbReference type="PROSITE" id="PS50005">
    <property type="entry name" value="TPR"/>
    <property type="match status" value="1"/>
</dbReference>
<name>A0ABV7US74_9GAMM</name>
<dbReference type="RefSeq" id="WP_386708041.1">
    <property type="nucleotide sequence ID" value="NZ_JBHRYF010000002.1"/>
</dbReference>
<dbReference type="SUPFAM" id="SSF52540">
    <property type="entry name" value="P-loop containing nucleoside triphosphate hydrolases"/>
    <property type="match status" value="1"/>
</dbReference>
<keyword evidence="1" id="KW-0677">Repeat</keyword>
<feature type="repeat" description="TPR" evidence="3">
    <location>
        <begin position="119"/>
        <end position="152"/>
    </location>
</feature>
<dbReference type="PANTHER" id="PTHR45586:SF1">
    <property type="entry name" value="LIPOPOLYSACCHARIDE ASSEMBLY PROTEIN B"/>
    <property type="match status" value="1"/>
</dbReference>
<evidence type="ECO:0000256" key="3">
    <source>
        <dbReference type="PROSITE-ProRule" id="PRU00339"/>
    </source>
</evidence>
<evidence type="ECO:0000313" key="5">
    <source>
        <dbReference type="Proteomes" id="UP001595724"/>
    </source>
</evidence>
<dbReference type="InterPro" id="IPR019734">
    <property type="entry name" value="TPR_rpt"/>
</dbReference>
<dbReference type="InterPro" id="IPR051012">
    <property type="entry name" value="CellSynth/LPSAsmb/PSIAsmb"/>
</dbReference>
<organism evidence="4 5">
    <name type="scientific">Luteimonas notoginsengisoli</name>
    <dbReference type="NCBI Taxonomy" id="1578200"/>
    <lineage>
        <taxon>Bacteria</taxon>
        <taxon>Pseudomonadati</taxon>
        <taxon>Pseudomonadota</taxon>
        <taxon>Gammaproteobacteria</taxon>
        <taxon>Lysobacterales</taxon>
        <taxon>Lysobacteraceae</taxon>
        <taxon>Luteimonas</taxon>
    </lineage>
</organism>
<dbReference type="Gene3D" id="3.40.50.300">
    <property type="entry name" value="P-loop containing nucleotide triphosphate hydrolases"/>
    <property type="match status" value="1"/>
</dbReference>
<dbReference type="InterPro" id="IPR011990">
    <property type="entry name" value="TPR-like_helical_dom_sf"/>
</dbReference>
<dbReference type="Gene3D" id="1.25.40.10">
    <property type="entry name" value="Tetratricopeptide repeat domain"/>
    <property type="match status" value="1"/>
</dbReference>
<dbReference type="SMART" id="SM00028">
    <property type="entry name" value="TPR"/>
    <property type="match status" value="4"/>
</dbReference>
<keyword evidence="2 3" id="KW-0802">TPR repeat</keyword>
<dbReference type="Pfam" id="PF13469">
    <property type="entry name" value="Sulfotransfer_3"/>
    <property type="match status" value="1"/>
</dbReference>
<dbReference type="Proteomes" id="UP001595724">
    <property type="component" value="Unassembled WGS sequence"/>
</dbReference>
<protein>
    <submittedName>
        <fullName evidence="4">Tetratricopeptide repeat-containing sulfotransferase family protein</fullName>
    </submittedName>
</protein>
<dbReference type="SUPFAM" id="SSF48452">
    <property type="entry name" value="TPR-like"/>
    <property type="match status" value="1"/>
</dbReference>